<proteinExistence type="predicted"/>
<organism evidence="2 3">
    <name type="scientific">Caerostris darwini</name>
    <dbReference type="NCBI Taxonomy" id="1538125"/>
    <lineage>
        <taxon>Eukaryota</taxon>
        <taxon>Metazoa</taxon>
        <taxon>Ecdysozoa</taxon>
        <taxon>Arthropoda</taxon>
        <taxon>Chelicerata</taxon>
        <taxon>Arachnida</taxon>
        <taxon>Araneae</taxon>
        <taxon>Araneomorphae</taxon>
        <taxon>Entelegynae</taxon>
        <taxon>Araneoidea</taxon>
        <taxon>Araneidae</taxon>
        <taxon>Caerostris</taxon>
    </lineage>
</organism>
<keyword evidence="3" id="KW-1185">Reference proteome</keyword>
<sequence>MQVGCQKRILSPTPPSRSKSRIPFSIGYRSLKTENISITRDSPPEECEEFSAREKIFPILFFLVLRESIPGDIPRDSLIKTGPVSFGFIWPGMPTPLRRELG</sequence>
<comment type="caution">
    <text evidence="2">The sequence shown here is derived from an EMBL/GenBank/DDBJ whole genome shotgun (WGS) entry which is preliminary data.</text>
</comment>
<reference evidence="2 3" key="1">
    <citation type="submission" date="2021-06" db="EMBL/GenBank/DDBJ databases">
        <title>Caerostris darwini draft genome.</title>
        <authorList>
            <person name="Kono N."/>
            <person name="Arakawa K."/>
        </authorList>
    </citation>
    <scope>NUCLEOTIDE SEQUENCE [LARGE SCALE GENOMIC DNA]</scope>
</reference>
<gene>
    <name evidence="2" type="ORF">CDAR_183911</name>
</gene>
<protein>
    <submittedName>
        <fullName evidence="2">Uncharacterized protein</fullName>
    </submittedName>
</protein>
<dbReference type="AlphaFoldDB" id="A0AAV4TYC5"/>
<evidence type="ECO:0000313" key="2">
    <source>
        <dbReference type="EMBL" id="GIY49947.1"/>
    </source>
</evidence>
<evidence type="ECO:0000313" key="3">
    <source>
        <dbReference type="Proteomes" id="UP001054837"/>
    </source>
</evidence>
<accession>A0AAV4TYC5</accession>
<dbReference type="EMBL" id="BPLQ01010320">
    <property type="protein sequence ID" value="GIY49947.1"/>
    <property type="molecule type" value="Genomic_DNA"/>
</dbReference>
<dbReference type="Proteomes" id="UP001054837">
    <property type="component" value="Unassembled WGS sequence"/>
</dbReference>
<name>A0AAV4TYC5_9ARAC</name>
<evidence type="ECO:0000256" key="1">
    <source>
        <dbReference type="SAM" id="MobiDB-lite"/>
    </source>
</evidence>
<feature type="region of interest" description="Disordered" evidence="1">
    <location>
        <begin position="1"/>
        <end position="20"/>
    </location>
</feature>